<dbReference type="PANTHER" id="PTHR33987:SF1">
    <property type="entry name" value="CALCINEURIN-LIKE METALLO-PHOSPHOESTERASE SUPERFAMILY PROTEIN"/>
    <property type="match status" value="1"/>
</dbReference>
<dbReference type="PROSITE" id="PS51257">
    <property type="entry name" value="PROKAR_LIPOPROTEIN"/>
    <property type="match status" value="1"/>
</dbReference>
<accession>A0ABX0U8H0</accession>
<protein>
    <submittedName>
        <fullName evidence="2">Alkaline phosphatase D</fullName>
        <ecNumber evidence="2">3.1.3.1</ecNumber>
    </submittedName>
</protein>
<dbReference type="InterPro" id="IPR018946">
    <property type="entry name" value="PhoD-like_MPP"/>
</dbReference>
<dbReference type="GO" id="GO:0004035">
    <property type="term" value="F:alkaline phosphatase activity"/>
    <property type="evidence" value="ECO:0007669"/>
    <property type="project" value="UniProtKB-EC"/>
</dbReference>
<dbReference type="Gene3D" id="3.60.21.70">
    <property type="entry name" value="PhoD-like phosphatase"/>
    <property type="match status" value="1"/>
</dbReference>
<name>A0ABX0U8H0_9FLAO</name>
<dbReference type="EMBL" id="JAASQL010000001">
    <property type="protein sequence ID" value="NIJ43911.1"/>
    <property type="molecule type" value="Genomic_DNA"/>
</dbReference>
<dbReference type="EC" id="3.1.3.1" evidence="2"/>
<sequence>MKKNILVLLFAVSIVSCKSTNNSKNSSSENSIERPETTTSDFTLTFGSCNKSNKTNVLWDDVVSLNPDVWIWGGDNIYGDSEDMNKIKSDYELQHQQNGYAEVVKSTKVIGTWDDHDFGKNDAGVEFPKKKESQQLMLDFFGVAKNSPRRTQEGVYYSEIFKTNKGSINVILLDTRYFRTGISKAEINGSQEGRTLLGVEQWEWLQNELHNSNADFNVIVSSIQTIAKDHPYEKWANFPNDREKLLNMIATSKANNVILLSGDRHISEFSKLEREGIAYPLIDFTSSGLTHASFNFKGEPNTLREGEVVHTLSFGVLEFDFDHKKVTMQMRGDHNEVQQEIVQVYPL</sequence>
<reference evidence="2 3" key="1">
    <citation type="submission" date="2020-03" db="EMBL/GenBank/DDBJ databases">
        <title>Genomic Encyclopedia of Type Strains, Phase IV (KMG-IV): sequencing the most valuable type-strain genomes for metagenomic binning, comparative biology and taxonomic classification.</title>
        <authorList>
            <person name="Goeker M."/>
        </authorList>
    </citation>
    <scope>NUCLEOTIDE SEQUENCE [LARGE SCALE GENOMIC DNA]</scope>
    <source>
        <strain evidence="2 3">DSM 101599</strain>
    </source>
</reference>
<evidence type="ECO:0000313" key="2">
    <source>
        <dbReference type="EMBL" id="NIJ43911.1"/>
    </source>
</evidence>
<proteinExistence type="predicted"/>
<dbReference type="InterPro" id="IPR029052">
    <property type="entry name" value="Metallo-depent_PP-like"/>
</dbReference>
<organism evidence="2 3">
    <name type="scientific">Wenyingzhuangia heitensis</name>
    <dbReference type="NCBI Taxonomy" id="1487859"/>
    <lineage>
        <taxon>Bacteria</taxon>
        <taxon>Pseudomonadati</taxon>
        <taxon>Bacteroidota</taxon>
        <taxon>Flavobacteriia</taxon>
        <taxon>Flavobacteriales</taxon>
        <taxon>Flavobacteriaceae</taxon>
        <taxon>Wenyingzhuangia</taxon>
    </lineage>
</organism>
<dbReference type="Pfam" id="PF09423">
    <property type="entry name" value="PhoD"/>
    <property type="match status" value="1"/>
</dbReference>
<evidence type="ECO:0000259" key="1">
    <source>
        <dbReference type="Pfam" id="PF09423"/>
    </source>
</evidence>
<dbReference type="RefSeq" id="WP_167182998.1">
    <property type="nucleotide sequence ID" value="NZ_JAASQL010000001.1"/>
</dbReference>
<feature type="domain" description="PhoD-like phosphatase metallophosphatase" evidence="1">
    <location>
        <begin position="58"/>
        <end position="295"/>
    </location>
</feature>
<keyword evidence="2" id="KW-0378">Hydrolase</keyword>
<dbReference type="SUPFAM" id="SSF56300">
    <property type="entry name" value="Metallo-dependent phosphatases"/>
    <property type="match status" value="1"/>
</dbReference>
<gene>
    <name evidence="2" type="ORF">FHR24_000350</name>
</gene>
<dbReference type="PANTHER" id="PTHR33987">
    <property type="entry name" value="CALCINEURIN-LIKE METALLO-PHOSPHOESTERASE SUPERFAMILY PROTEIN"/>
    <property type="match status" value="1"/>
</dbReference>
<dbReference type="CDD" id="cd07389">
    <property type="entry name" value="MPP_PhoD"/>
    <property type="match status" value="1"/>
</dbReference>
<keyword evidence="3" id="KW-1185">Reference proteome</keyword>
<comment type="caution">
    <text evidence="2">The sequence shown here is derived from an EMBL/GenBank/DDBJ whole genome shotgun (WGS) entry which is preliminary data.</text>
</comment>
<evidence type="ECO:0000313" key="3">
    <source>
        <dbReference type="Proteomes" id="UP000745859"/>
    </source>
</evidence>
<dbReference type="InterPro" id="IPR038607">
    <property type="entry name" value="PhoD-like_sf"/>
</dbReference>
<dbReference type="Proteomes" id="UP000745859">
    <property type="component" value="Unassembled WGS sequence"/>
</dbReference>